<keyword evidence="9" id="KW-1071">Ligand-gated ion channel</keyword>
<dbReference type="SUPFAM" id="SSF53850">
    <property type="entry name" value="Periplasmic binding protein-like II"/>
    <property type="match status" value="1"/>
</dbReference>
<accession>A0A7J7P300</accession>
<evidence type="ECO:0000256" key="10">
    <source>
        <dbReference type="ARBA" id="ARBA00023303"/>
    </source>
</evidence>
<comment type="caution">
    <text evidence="13">The sequence shown here is derived from an EMBL/GenBank/DDBJ whole genome shotgun (WGS) entry which is preliminary data.</text>
</comment>
<evidence type="ECO:0000313" key="13">
    <source>
        <dbReference type="EMBL" id="KAF6173544.1"/>
    </source>
</evidence>
<feature type="domain" description="Ionotropic glutamate receptor C-terminal" evidence="12">
    <location>
        <begin position="56"/>
        <end position="126"/>
    </location>
</feature>
<comment type="subcellular location">
    <subcellularLocation>
        <location evidence="1">Membrane</location>
        <topology evidence="1">Multi-pass membrane protein</topology>
    </subcellularLocation>
</comment>
<dbReference type="PANTHER" id="PTHR18966">
    <property type="entry name" value="IONOTROPIC GLUTAMATE RECEPTOR"/>
    <property type="match status" value="1"/>
</dbReference>
<evidence type="ECO:0000256" key="7">
    <source>
        <dbReference type="ARBA" id="ARBA00023170"/>
    </source>
</evidence>
<keyword evidence="3 11" id="KW-0812">Transmembrane</keyword>
<dbReference type="InterPro" id="IPR015683">
    <property type="entry name" value="Ionotropic_Glu_rcpt"/>
</dbReference>
<evidence type="ECO:0000256" key="5">
    <source>
        <dbReference type="ARBA" id="ARBA00023065"/>
    </source>
</evidence>
<proteinExistence type="predicted"/>
<evidence type="ECO:0000256" key="2">
    <source>
        <dbReference type="ARBA" id="ARBA00022448"/>
    </source>
</evidence>
<dbReference type="EMBL" id="JACGCM010000338">
    <property type="protein sequence ID" value="KAF6173544.1"/>
    <property type="molecule type" value="Genomic_DNA"/>
</dbReference>
<keyword evidence="14" id="KW-1185">Reference proteome</keyword>
<evidence type="ECO:0000256" key="4">
    <source>
        <dbReference type="ARBA" id="ARBA00022989"/>
    </source>
</evidence>
<evidence type="ECO:0000256" key="3">
    <source>
        <dbReference type="ARBA" id="ARBA00022692"/>
    </source>
</evidence>
<feature type="transmembrane region" description="Helical" evidence="11">
    <location>
        <begin position="59"/>
        <end position="77"/>
    </location>
</feature>
<sequence>MVPENKYDAVVGDITIVTNRTKIVDFTQPFIGSGLVVVSPVKGINSSAWAFLKPFSVQMWYVIGAFFLLVGAVVWILEHRINPEFRGPPSQQLVTIFWLPTSGKILQQTRRFQGNGTLRKFTCVPWKNWKQEK</sequence>
<name>A0A7J7P300_9MAGN</name>
<evidence type="ECO:0000259" key="12">
    <source>
        <dbReference type="Pfam" id="PF00060"/>
    </source>
</evidence>
<evidence type="ECO:0000256" key="9">
    <source>
        <dbReference type="ARBA" id="ARBA00023286"/>
    </source>
</evidence>
<evidence type="ECO:0000256" key="1">
    <source>
        <dbReference type="ARBA" id="ARBA00004141"/>
    </source>
</evidence>
<dbReference type="AlphaFoldDB" id="A0A7J7P300"/>
<dbReference type="Pfam" id="PF00060">
    <property type="entry name" value="Lig_chan"/>
    <property type="match status" value="1"/>
</dbReference>
<keyword evidence="8" id="KW-0325">Glycoprotein</keyword>
<protein>
    <recommendedName>
        <fullName evidence="12">Ionotropic glutamate receptor C-terminal domain-containing protein</fullName>
    </recommendedName>
</protein>
<evidence type="ECO:0000256" key="8">
    <source>
        <dbReference type="ARBA" id="ARBA00023180"/>
    </source>
</evidence>
<organism evidence="13 14">
    <name type="scientific">Kingdonia uniflora</name>
    <dbReference type="NCBI Taxonomy" id="39325"/>
    <lineage>
        <taxon>Eukaryota</taxon>
        <taxon>Viridiplantae</taxon>
        <taxon>Streptophyta</taxon>
        <taxon>Embryophyta</taxon>
        <taxon>Tracheophyta</taxon>
        <taxon>Spermatophyta</taxon>
        <taxon>Magnoliopsida</taxon>
        <taxon>Ranunculales</taxon>
        <taxon>Circaeasteraceae</taxon>
        <taxon>Kingdonia</taxon>
    </lineage>
</organism>
<reference evidence="13 14" key="1">
    <citation type="journal article" date="2020" name="IScience">
        <title>Genome Sequencing of the Endangered Kingdonia uniflora (Circaeasteraceae, Ranunculales) Reveals Potential Mechanisms of Evolutionary Specialization.</title>
        <authorList>
            <person name="Sun Y."/>
            <person name="Deng T."/>
            <person name="Zhang A."/>
            <person name="Moore M.J."/>
            <person name="Landis J.B."/>
            <person name="Lin N."/>
            <person name="Zhang H."/>
            <person name="Zhang X."/>
            <person name="Huang J."/>
            <person name="Zhang X."/>
            <person name="Sun H."/>
            <person name="Wang H."/>
        </authorList>
    </citation>
    <scope>NUCLEOTIDE SEQUENCE [LARGE SCALE GENOMIC DNA]</scope>
    <source>
        <strain evidence="13">TB1705</strain>
        <tissue evidence="13">Leaf</tissue>
    </source>
</reference>
<keyword evidence="7" id="KW-0675">Receptor</keyword>
<dbReference type="Proteomes" id="UP000541444">
    <property type="component" value="Unassembled WGS sequence"/>
</dbReference>
<evidence type="ECO:0000313" key="14">
    <source>
        <dbReference type="Proteomes" id="UP000541444"/>
    </source>
</evidence>
<keyword evidence="2" id="KW-0813">Transport</keyword>
<dbReference type="Gene3D" id="1.10.287.70">
    <property type="match status" value="1"/>
</dbReference>
<evidence type="ECO:0000256" key="11">
    <source>
        <dbReference type="SAM" id="Phobius"/>
    </source>
</evidence>
<dbReference type="GO" id="GO:0015276">
    <property type="term" value="F:ligand-gated monoatomic ion channel activity"/>
    <property type="evidence" value="ECO:0007669"/>
    <property type="project" value="InterPro"/>
</dbReference>
<keyword evidence="6 11" id="KW-0472">Membrane</keyword>
<dbReference type="OrthoDB" id="5984008at2759"/>
<dbReference type="Gene3D" id="3.40.190.10">
    <property type="entry name" value="Periplasmic binding protein-like II"/>
    <property type="match status" value="1"/>
</dbReference>
<evidence type="ECO:0000256" key="6">
    <source>
        <dbReference type="ARBA" id="ARBA00023136"/>
    </source>
</evidence>
<dbReference type="InterPro" id="IPR001320">
    <property type="entry name" value="Iontro_rcpt_C"/>
</dbReference>
<keyword evidence="10" id="KW-0407">Ion channel</keyword>
<keyword evidence="4 11" id="KW-1133">Transmembrane helix</keyword>
<keyword evidence="5" id="KW-0406">Ion transport</keyword>
<gene>
    <name evidence="13" type="ORF">GIB67_042674</name>
</gene>
<dbReference type="GO" id="GO:0016020">
    <property type="term" value="C:membrane"/>
    <property type="evidence" value="ECO:0007669"/>
    <property type="project" value="UniProtKB-SubCell"/>
</dbReference>